<name>A0A1Y6CZH6_9GAMM</name>
<dbReference type="InterPro" id="IPR049625">
    <property type="entry name" value="Glyco_transf_61_cat"/>
</dbReference>
<evidence type="ECO:0000313" key="3">
    <source>
        <dbReference type="Proteomes" id="UP000192923"/>
    </source>
</evidence>
<dbReference type="STRING" id="1760988.SAMN02949497_0851"/>
<dbReference type="Proteomes" id="UP000192923">
    <property type="component" value="Unassembled WGS sequence"/>
</dbReference>
<evidence type="ECO:0000313" key="2">
    <source>
        <dbReference type="EMBL" id="SMF93564.1"/>
    </source>
</evidence>
<proteinExistence type="predicted"/>
<dbReference type="AlphaFoldDB" id="A0A1Y6CZH6"/>
<protein>
    <recommendedName>
        <fullName evidence="1">Glycosyltransferase 61 catalytic domain-containing protein</fullName>
    </recommendedName>
</protein>
<reference evidence="2 3" key="1">
    <citation type="submission" date="2016-12" db="EMBL/GenBank/DDBJ databases">
        <authorList>
            <person name="Song W.-J."/>
            <person name="Kurnit D.M."/>
        </authorList>
    </citation>
    <scope>NUCLEOTIDE SEQUENCE [LARGE SCALE GENOMIC DNA]</scope>
    <source>
        <strain evidence="2 3">175</strain>
    </source>
</reference>
<dbReference type="GO" id="GO:0016757">
    <property type="term" value="F:glycosyltransferase activity"/>
    <property type="evidence" value="ECO:0007669"/>
    <property type="project" value="InterPro"/>
</dbReference>
<feature type="domain" description="Glycosyltransferase 61 catalytic" evidence="1">
    <location>
        <begin position="78"/>
        <end position="244"/>
    </location>
</feature>
<keyword evidence="3" id="KW-1185">Reference proteome</keyword>
<accession>A0A1Y6CZH6</accession>
<dbReference type="EMBL" id="FXAM01000001">
    <property type="protein sequence ID" value="SMF93564.1"/>
    <property type="molecule type" value="Genomic_DNA"/>
</dbReference>
<sequence length="385" mass="42407">MTLRLQYFDDVPIMPYTRLLGGGSPHEGGPVWPDWERQTTARHCRKGQPCDHPPIILPIEDILAEPVAWAGPIVPHFGHQLAEFSLRILPTLAEWPDAVFAFAANPPRKITSLATAPGFFREILAWFGVAPERTRVLVKPTLAARLRVAPQAEQLGRIGPAPDYLDLLDTLTRKRLGRPGRRGRLYVSRAGQSARFAGERYLETALAAAGVAVFRPERVALAQQLRRYAVAEHVIFAEGSALHGTQLLGRALGRVSVLCRRPSSRLAEVFVQARAQSLEYLDCGAQLIYGLDATGRIADSRALTVLDEALLLDRLEWLGIPLRRYWDSAQYQAACADDIREWLVSFAQSPRLAVPGSRERILACLAACGFAALAPAIDAPTPPIR</sequence>
<gene>
    <name evidence="2" type="ORF">SAMN02949497_0851</name>
</gene>
<evidence type="ECO:0000259" key="1">
    <source>
        <dbReference type="Pfam" id="PF04577"/>
    </source>
</evidence>
<organism evidence="2 3">
    <name type="scientific">Methylomagnum ishizawai</name>
    <dbReference type="NCBI Taxonomy" id="1760988"/>
    <lineage>
        <taxon>Bacteria</taxon>
        <taxon>Pseudomonadati</taxon>
        <taxon>Pseudomonadota</taxon>
        <taxon>Gammaproteobacteria</taxon>
        <taxon>Methylococcales</taxon>
        <taxon>Methylococcaceae</taxon>
        <taxon>Methylomagnum</taxon>
    </lineage>
</organism>
<dbReference type="Pfam" id="PF04577">
    <property type="entry name" value="Glyco_transf_61"/>
    <property type="match status" value="1"/>
</dbReference>